<reference evidence="4" key="1">
    <citation type="submission" date="2018-05" db="EMBL/GenBank/DDBJ databases">
        <title>Draft genome of Mucuna pruriens seed.</title>
        <authorList>
            <person name="Nnadi N.E."/>
            <person name="Vos R."/>
            <person name="Hasami M.H."/>
            <person name="Devisetty U.K."/>
            <person name="Aguiy J.C."/>
        </authorList>
    </citation>
    <scope>NUCLEOTIDE SEQUENCE [LARGE SCALE GENOMIC DNA]</scope>
    <source>
        <strain evidence="4">JCA_2017</strain>
    </source>
</reference>
<keyword evidence="1" id="KW-0175">Coiled coil</keyword>
<evidence type="ECO:0000256" key="2">
    <source>
        <dbReference type="SAM" id="MobiDB-lite"/>
    </source>
</evidence>
<feature type="domain" description="DUF7745" evidence="3">
    <location>
        <begin position="2"/>
        <end position="125"/>
    </location>
</feature>
<keyword evidence="5" id="KW-1185">Reference proteome</keyword>
<comment type="caution">
    <text evidence="4">The sequence shown here is derived from an EMBL/GenBank/DDBJ whole genome shotgun (WGS) entry which is preliminary data.</text>
</comment>
<dbReference type="AlphaFoldDB" id="A0A371GKT7"/>
<proteinExistence type="predicted"/>
<feature type="non-terminal residue" evidence="4">
    <location>
        <position position="1"/>
    </location>
</feature>
<feature type="region of interest" description="Disordered" evidence="2">
    <location>
        <begin position="203"/>
        <end position="271"/>
    </location>
</feature>
<dbReference type="PANTHER" id="PTHR48154">
    <property type="entry name" value="PROTEIN, PUTATIVE-RELATED"/>
    <property type="match status" value="1"/>
</dbReference>
<feature type="compositionally biased region" description="Basic and acidic residues" evidence="2">
    <location>
        <begin position="210"/>
        <end position="223"/>
    </location>
</feature>
<feature type="compositionally biased region" description="Low complexity" evidence="2">
    <location>
        <begin position="247"/>
        <end position="256"/>
    </location>
</feature>
<accession>A0A371GKT7</accession>
<feature type="coiled-coil region" evidence="1">
    <location>
        <begin position="279"/>
        <end position="313"/>
    </location>
</feature>
<dbReference type="EMBL" id="QJKJ01005188">
    <property type="protein sequence ID" value="RDX91179.1"/>
    <property type="molecule type" value="Genomic_DNA"/>
</dbReference>
<evidence type="ECO:0000313" key="5">
    <source>
        <dbReference type="Proteomes" id="UP000257109"/>
    </source>
</evidence>
<dbReference type="PANTHER" id="PTHR48154:SF1">
    <property type="entry name" value="PROTEIN, PUTATIVE-RELATED"/>
    <property type="match status" value="1"/>
</dbReference>
<evidence type="ECO:0000313" key="4">
    <source>
        <dbReference type="EMBL" id="RDX91179.1"/>
    </source>
</evidence>
<protein>
    <recommendedName>
        <fullName evidence="3">DUF7745 domain-containing protein</fullName>
    </recommendedName>
</protein>
<dbReference type="Pfam" id="PF24924">
    <property type="entry name" value="DUF7745"/>
    <property type="match status" value="1"/>
</dbReference>
<gene>
    <name evidence="4" type="ORF">CR513_26873</name>
</gene>
<name>A0A371GKT7_MUCPR</name>
<evidence type="ECO:0000259" key="3">
    <source>
        <dbReference type="Pfam" id="PF24924"/>
    </source>
</evidence>
<feature type="coiled-coil region" evidence="1">
    <location>
        <begin position="153"/>
        <end position="200"/>
    </location>
</feature>
<dbReference type="OrthoDB" id="1459749at2759"/>
<dbReference type="InterPro" id="IPR056647">
    <property type="entry name" value="DUF7745"/>
</dbReference>
<evidence type="ECO:0000256" key="1">
    <source>
        <dbReference type="SAM" id="Coils"/>
    </source>
</evidence>
<organism evidence="4 5">
    <name type="scientific">Mucuna pruriens</name>
    <name type="common">Velvet bean</name>
    <name type="synonym">Dolichos pruriens</name>
    <dbReference type="NCBI Taxonomy" id="157652"/>
    <lineage>
        <taxon>Eukaryota</taxon>
        <taxon>Viridiplantae</taxon>
        <taxon>Streptophyta</taxon>
        <taxon>Embryophyta</taxon>
        <taxon>Tracheophyta</taxon>
        <taxon>Spermatophyta</taxon>
        <taxon>Magnoliopsida</taxon>
        <taxon>eudicotyledons</taxon>
        <taxon>Gunneridae</taxon>
        <taxon>Pentapetalae</taxon>
        <taxon>rosids</taxon>
        <taxon>fabids</taxon>
        <taxon>Fabales</taxon>
        <taxon>Fabaceae</taxon>
        <taxon>Papilionoideae</taxon>
        <taxon>50 kb inversion clade</taxon>
        <taxon>NPAAA clade</taxon>
        <taxon>indigoferoid/millettioid clade</taxon>
        <taxon>Phaseoleae</taxon>
        <taxon>Mucuna</taxon>
    </lineage>
</organism>
<sequence length="387" mass="44457">MTKEQWVRRLGEATERTICWYPTWNERQEMITNCGEYPNVPLLGTQGAINYNPELTSRQAGYPMVSGPLQEAFTPLWVEGAQAHRGEHHRKIRRVWANIIRKGATWRTRSCGASPEYRAWLEQRVHLVGLPWGSIQHQDQGTRVYEIQETLKIEALEGTLEQMKIEQGTLKRKLETALEAARQERQLSDEFSKKARAEKESRLKIGRCLKAPDQEITRSDGGRKRTTGGDRGSPQVQRSRKRRRGARALGTGAPTRGRVKSNPTLKGTRTEPKAIQSALVEAQGKTDEVESQLEELRQTLEGWKRRCQDIADKAEIQVRAATADTQFWKDRYVKLAWLANQALMSIPRRLRAAEGMMDPTKTPREIKEFLEQYRKLYDRMKELSAPP</sequence>
<dbReference type="Proteomes" id="UP000257109">
    <property type="component" value="Unassembled WGS sequence"/>
</dbReference>